<evidence type="ECO:0000313" key="4">
    <source>
        <dbReference type="Proteomes" id="UP001220324"/>
    </source>
</evidence>
<proteinExistence type="predicted"/>
<comment type="caution">
    <text evidence="3">The sequence shown here is derived from an EMBL/GenBank/DDBJ whole genome shotgun (WGS) entry which is preliminary data.</text>
</comment>
<keyword evidence="4" id="KW-1185">Reference proteome</keyword>
<dbReference type="EMBL" id="JAQIZZ010000002">
    <property type="protein sequence ID" value="KAJ5552443.1"/>
    <property type="molecule type" value="Genomic_DNA"/>
</dbReference>
<evidence type="ECO:0000259" key="2">
    <source>
        <dbReference type="Pfam" id="PF00646"/>
    </source>
</evidence>
<dbReference type="Pfam" id="PF00646">
    <property type="entry name" value="F-box"/>
    <property type="match status" value="1"/>
</dbReference>
<dbReference type="AlphaFoldDB" id="A0AAD6D4I1"/>
<dbReference type="CDD" id="cd09917">
    <property type="entry name" value="F-box_SF"/>
    <property type="match status" value="1"/>
</dbReference>
<dbReference type="InterPro" id="IPR036047">
    <property type="entry name" value="F-box-like_dom_sf"/>
</dbReference>
<accession>A0AAD6D4I1</accession>
<feature type="domain" description="F-box" evidence="2">
    <location>
        <begin position="8"/>
        <end position="37"/>
    </location>
</feature>
<gene>
    <name evidence="3" type="ORF">N7494_001821</name>
</gene>
<evidence type="ECO:0000256" key="1">
    <source>
        <dbReference type="SAM" id="MobiDB-lite"/>
    </source>
</evidence>
<feature type="compositionally biased region" description="Acidic residues" evidence="1">
    <location>
        <begin position="132"/>
        <end position="143"/>
    </location>
</feature>
<sequence>MASAAHIADLPLELWREISSYLPNRDIKSMRLASKQLSVELRLGRVFLSPNPLNIKVFRAIADHDVFRHGVTEIIWDDAHLSRGPRIWTDFPGGESDVSDEETEESFLAKHRAGQDYAPNWGSEWNFRDSDSDSEPESDDEDADLRFEHDDDDLHLVPKSDNFKNQKCPLWFKEGCVYSVDRHFRRQGSGDSVKYSNPGVKTYRELGQMGRPLGECWEFYRNLVREQDDALAGKYDEEALVYGLRQFPSLKKVTVTPAAHGVLFRPLYQTPMIRQFPQGFYYPIPRGWPTPYRDQPEEPYCYPWQRLPEKNKEKYHGFRVVTRVLAHQKHNIVDLSIDARQLRTGINCTIFDDPCEEYENFTTILKQPGFRHLDLALAIHRIEEPEQNWRSLRNGKLHQALGQACDLEEISLYTGGIVAWGETREAAKYAPPVPLESIFPLEKWSKLRHFELSRFIVRQSDLLSCLSKLPDTLQSVKLSFLTFIDNGTVDNEWHPFLAEMRRQIREKRLWPNRQPSVTIGCMRVDVLPGRGRWFNKETDAFLYENGESPFFERPKGHAKWWLGKMKDSLDPHHIYPIY</sequence>
<evidence type="ECO:0000313" key="3">
    <source>
        <dbReference type="EMBL" id="KAJ5552443.1"/>
    </source>
</evidence>
<dbReference type="InterPro" id="IPR001810">
    <property type="entry name" value="F-box_dom"/>
</dbReference>
<dbReference type="Proteomes" id="UP001220324">
    <property type="component" value="Unassembled WGS sequence"/>
</dbReference>
<dbReference type="SUPFAM" id="SSF81383">
    <property type="entry name" value="F-box domain"/>
    <property type="match status" value="1"/>
</dbReference>
<protein>
    <recommendedName>
        <fullName evidence="2">F-box domain-containing protein</fullName>
    </recommendedName>
</protein>
<name>A0AAD6D4I1_9EURO</name>
<organism evidence="3 4">
    <name type="scientific">Penicillium frequentans</name>
    <dbReference type="NCBI Taxonomy" id="3151616"/>
    <lineage>
        <taxon>Eukaryota</taxon>
        <taxon>Fungi</taxon>
        <taxon>Dikarya</taxon>
        <taxon>Ascomycota</taxon>
        <taxon>Pezizomycotina</taxon>
        <taxon>Eurotiomycetes</taxon>
        <taxon>Eurotiomycetidae</taxon>
        <taxon>Eurotiales</taxon>
        <taxon>Aspergillaceae</taxon>
        <taxon>Penicillium</taxon>
    </lineage>
</organism>
<feature type="region of interest" description="Disordered" evidence="1">
    <location>
        <begin position="121"/>
        <end position="144"/>
    </location>
</feature>
<reference evidence="3 4" key="1">
    <citation type="journal article" date="2023" name="IMA Fungus">
        <title>Comparative genomic study of the Penicillium genus elucidates a diverse pangenome and 15 lateral gene transfer events.</title>
        <authorList>
            <person name="Petersen C."/>
            <person name="Sorensen T."/>
            <person name="Nielsen M.R."/>
            <person name="Sondergaard T.E."/>
            <person name="Sorensen J.L."/>
            <person name="Fitzpatrick D.A."/>
            <person name="Frisvad J.C."/>
            <person name="Nielsen K.L."/>
        </authorList>
    </citation>
    <scope>NUCLEOTIDE SEQUENCE [LARGE SCALE GENOMIC DNA]</scope>
    <source>
        <strain evidence="3 4">IBT 35679</strain>
    </source>
</reference>